<evidence type="ECO:0000256" key="1">
    <source>
        <dbReference type="SAM" id="MobiDB-lite"/>
    </source>
</evidence>
<dbReference type="RefSeq" id="WP_169928529.1">
    <property type="nucleotide sequence ID" value="NZ_CP012333.1"/>
</dbReference>
<name>A0A0K1QDR1_9BACT</name>
<proteinExistence type="predicted"/>
<reference evidence="2 3" key="1">
    <citation type="submission" date="2015-08" db="EMBL/GenBank/DDBJ databases">
        <authorList>
            <person name="Babu N.S."/>
            <person name="Beckwith C.J."/>
            <person name="Beseler K.G."/>
            <person name="Brison A."/>
            <person name="Carone J.V."/>
            <person name="Caskin T.P."/>
            <person name="Diamond M."/>
            <person name="Durham M.E."/>
            <person name="Foxe J.M."/>
            <person name="Go M."/>
            <person name="Henderson B.A."/>
            <person name="Jones I.B."/>
            <person name="McGettigan J.A."/>
            <person name="Micheletti S.J."/>
            <person name="Nasrallah M.E."/>
            <person name="Ortiz D."/>
            <person name="Piller C.R."/>
            <person name="Privatt S.R."/>
            <person name="Schneider S.L."/>
            <person name="Sharp S."/>
            <person name="Smith T.C."/>
            <person name="Stanton J.D."/>
            <person name="Ullery H.E."/>
            <person name="Wilson R.J."/>
            <person name="Serrano M.G."/>
            <person name="Buck G."/>
            <person name="Lee V."/>
            <person name="Wang Y."/>
            <person name="Carvalho R."/>
            <person name="Voegtly L."/>
            <person name="Shi R."/>
            <person name="Duckworth R."/>
            <person name="Johnson A."/>
            <person name="Loviza R."/>
            <person name="Walstead R."/>
            <person name="Shah Z."/>
            <person name="Kiflezghi M."/>
            <person name="Wade K."/>
            <person name="Ball S.L."/>
            <person name="Bradley K.W."/>
            <person name="Asai D.J."/>
            <person name="Bowman C.A."/>
            <person name="Russell D.A."/>
            <person name="Pope W.H."/>
            <person name="Jacobs-Sera D."/>
            <person name="Hendrix R.W."/>
            <person name="Hatfull G.F."/>
        </authorList>
    </citation>
    <scope>NUCLEOTIDE SEQUENCE [LARGE SCALE GENOMIC DNA]</scope>
    <source>
        <strain evidence="2 3">DSM 27648</strain>
    </source>
</reference>
<organism evidence="2 3">
    <name type="scientific">Labilithrix luteola</name>
    <dbReference type="NCBI Taxonomy" id="1391654"/>
    <lineage>
        <taxon>Bacteria</taxon>
        <taxon>Pseudomonadati</taxon>
        <taxon>Myxococcota</taxon>
        <taxon>Polyangia</taxon>
        <taxon>Polyangiales</taxon>
        <taxon>Labilitrichaceae</taxon>
        <taxon>Labilithrix</taxon>
    </lineage>
</organism>
<gene>
    <name evidence="2" type="ORF">AKJ09_10450</name>
</gene>
<dbReference type="Proteomes" id="UP000064967">
    <property type="component" value="Chromosome"/>
</dbReference>
<feature type="region of interest" description="Disordered" evidence="1">
    <location>
        <begin position="1"/>
        <end position="20"/>
    </location>
</feature>
<sequence>MEKLNTNPVESNENVTTVEPTLELEVRRSRKIRTSVKAGLADGSRTMSGRTPITF</sequence>
<feature type="compositionally biased region" description="Polar residues" evidence="1">
    <location>
        <begin position="1"/>
        <end position="19"/>
    </location>
</feature>
<protein>
    <submittedName>
        <fullName evidence="2">Uncharacterized protein</fullName>
    </submittedName>
</protein>
<dbReference type="AlphaFoldDB" id="A0A0K1QDR1"/>
<evidence type="ECO:0000313" key="2">
    <source>
        <dbReference type="EMBL" id="AKV03787.1"/>
    </source>
</evidence>
<keyword evidence="3" id="KW-1185">Reference proteome</keyword>
<evidence type="ECO:0000313" key="3">
    <source>
        <dbReference type="Proteomes" id="UP000064967"/>
    </source>
</evidence>
<dbReference type="KEGG" id="llu:AKJ09_10450"/>
<accession>A0A0K1QDR1</accession>
<dbReference type="EMBL" id="CP012333">
    <property type="protein sequence ID" value="AKV03787.1"/>
    <property type="molecule type" value="Genomic_DNA"/>
</dbReference>